<dbReference type="PROSITE" id="PS50928">
    <property type="entry name" value="ABC_TM1"/>
    <property type="match status" value="1"/>
</dbReference>
<evidence type="ECO:0000313" key="7">
    <source>
        <dbReference type="EMBL" id="BDX05315.1"/>
    </source>
</evidence>
<feature type="transmembrane region" description="Helical" evidence="5">
    <location>
        <begin position="459"/>
        <end position="480"/>
    </location>
</feature>
<dbReference type="InterPro" id="IPR000515">
    <property type="entry name" value="MetI-like"/>
</dbReference>
<gene>
    <name evidence="7" type="ORF">MACH26_08360</name>
</gene>
<feature type="transmembrane region" description="Helical" evidence="5">
    <location>
        <begin position="566"/>
        <end position="589"/>
    </location>
</feature>
<keyword evidence="4 5" id="KW-0472">Membrane</keyword>
<dbReference type="PANTHER" id="PTHR42727">
    <property type="entry name" value="PHOSPHATE TRANSPORT SYSTEM PERMEASE PROTEIN"/>
    <property type="match status" value="1"/>
</dbReference>
<dbReference type="PANTHER" id="PTHR42727:SF1">
    <property type="entry name" value="PHOSPHATE TRANSPORT SYSTEM PERMEASE"/>
    <property type="match status" value="1"/>
</dbReference>
<protein>
    <recommendedName>
        <fullName evidence="6">ABC transmembrane type-1 domain-containing protein</fullName>
    </recommendedName>
</protein>
<feature type="transmembrane region" description="Helical" evidence="5">
    <location>
        <begin position="20"/>
        <end position="43"/>
    </location>
</feature>
<dbReference type="AlphaFoldDB" id="A0AA48KTF0"/>
<evidence type="ECO:0000256" key="2">
    <source>
        <dbReference type="ARBA" id="ARBA00022692"/>
    </source>
</evidence>
<dbReference type="Pfam" id="PF00528">
    <property type="entry name" value="BPD_transp_1"/>
    <property type="match status" value="1"/>
</dbReference>
<dbReference type="CDD" id="cd06261">
    <property type="entry name" value="TM_PBP2"/>
    <property type="match status" value="1"/>
</dbReference>
<keyword evidence="8" id="KW-1185">Reference proteome</keyword>
<proteinExistence type="inferred from homology"/>
<dbReference type="GO" id="GO:0055085">
    <property type="term" value="P:transmembrane transport"/>
    <property type="evidence" value="ECO:0007669"/>
    <property type="project" value="InterPro"/>
</dbReference>
<dbReference type="KEGG" id="pmaw:MACH26_08360"/>
<dbReference type="GO" id="GO:0005886">
    <property type="term" value="C:plasma membrane"/>
    <property type="evidence" value="ECO:0007669"/>
    <property type="project" value="UniProtKB-SubCell"/>
</dbReference>
<feature type="transmembrane region" description="Helical" evidence="5">
    <location>
        <begin position="425"/>
        <end position="447"/>
    </location>
</feature>
<dbReference type="Proteomes" id="UP001333710">
    <property type="component" value="Chromosome"/>
</dbReference>
<evidence type="ECO:0000256" key="3">
    <source>
        <dbReference type="ARBA" id="ARBA00022989"/>
    </source>
</evidence>
<evidence type="ECO:0000256" key="5">
    <source>
        <dbReference type="RuleBase" id="RU363032"/>
    </source>
</evidence>
<dbReference type="EMBL" id="AP027272">
    <property type="protein sequence ID" value="BDX05315.1"/>
    <property type="molecule type" value="Genomic_DNA"/>
</dbReference>
<evidence type="ECO:0000256" key="1">
    <source>
        <dbReference type="ARBA" id="ARBA00004651"/>
    </source>
</evidence>
<feature type="transmembrane region" description="Helical" evidence="5">
    <location>
        <begin position="681"/>
        <end position="703"/>
    </location>
</feature>
<evidence type="ECO:0000256" key="4">
    <source>
        <dbReference type="ARBA" id="ARBA00023136"/>
    </source>
</evidence>
<sequence>MARDHLKRLQKQRVKIDRQVTRAITFGGWLVLVTLLILIWHLFSVTRPLLDDPVFVAQYQFPLHSDERLINAQTGYSSDEILLLDNQTCQLSLLRKPRDGEMQRYQVESRHSHSMATPGVSCGYLRMETHAEQTYLLELSANNLFRAWSVDGLHRGQKKLEFSVRLPATIQPESNLSWQPHFSSQEITLLIKSIVDGWHYLQYDRNSRTLKKHIKNINLGNADPQRIDSDSLELLFAGGHLMMLDEQHEQFQYYRGAQQPEILVAVSLSTQRSVLLVNAQMAVEKWSLVNDNGVMSLERLYQFPLPGQRLQKLMHVSGDLVVAFVDGKQFFINATTGEITDYVETLPAFDHVVARAGDIWLQSGETLQHWKVENPESVVSFASFWQELWYDGYPEPDYIWQTSSATDQAQAKFSLVPLVMGSIKAAFLAIVVAMPLAIGSAIYTAYYAGPRLRRLIKPYVEVLEAIPSVVIGFLAAIWLLPVSENYLLAVLLFLLFTPLFLLLFVWLNETNRHRNIYGWELLFFTLLIFAFLFAFHWLQSANPDWFRWLWRTDTGGLLSSELKSTFVLAIALGIAIIPTVFSIAEDAIYQVPSSLAKASFAMGASRTQTLLRIVLKVALPGILSALMLGFARAVGETMIVLMVSGNTPVADWSLLESMRSMTANLAIELPEAQPDSVHYQVLFFIALLLFMFTFVFNTLAEFLRIRLRHRYKL</sequence>
<keyword evidence="5" id="KW-0813">Transport</keyword>
<accession>A0AA48KTF0</accession>
<feature type="domain" description="ABC transmembrane type-1" evidence="6">
    <location>
        <begin position="419"/>
        <end position="700"/>
    </location>
</feature>
<comment type="similarity">
    <text evidence="5">Belongs to the binding-protein-dependent transport system permease family.</text>
</comment>
<dbReference type="RefSeq" id="WP_338291282.1">
    <property type="nucleotide sequence ID" value="NZ_AP027272.1"/>
</dbReference>
<feature type="transmembrane region" description="Helical" evidence="5">
    <location>
        <begin position="519"/>
        <end position="538"/>
    </location>
</feature>
<dbReference type="InterPro" id="IPR035906">
    <property type="entry name" value="MetI-like_sf"/>
</dbReference>
<organism evidence="7 8">
    <name type="scientific">Planctobacterium marinum</name>
    <dbReference type="NCBI Taxonomy" id="1631968"/>
    <lineage>
        <taxon>Bacteria</taxon>
        <taxon>Pseudomonadati</taxon>
        <taxon>Pseudomonadota</taxon>
        <taxon>Gammaproteobacteria</taxon>
        <taxon>Alteromonadales</taxon>
        <taxon>Alteromonadaceae</taxon>
        <taxon>Planctobacterium</taxon>
    </lineage>
</organism>
<name>A0AA48KTF0_9ALTE</name>
<dbReference type="Gene3D" id="1.10.3720.10">
    <property type="entry name" value="MetI-like"/>
    <property type="match status" value="2"/>
</dbReference>
<evidence type="ECO:0000313" key="8">
    <source>
        <dbReference type="Proteomes" id="UP001333710"/>
    </source>
</evidence>
<feature type="transmembrane region" description="Helical" evidence="5">
    <location>
        <begin position="610"/>
        <end position="631"/>
    </location>
</feature>
<keyword evidence="3 5" id="KW-1133">Transmembrane helix</keyword>
<feature type="transmembrane region" description="Helical" evidence="5">
    <location>
        <begin position="486"/>
        <end position="507"/>
    </location>
</feature>
<comment type="subcellular location">
    <subcellularLocation>
        <location evidence="1 5">Cell membrane</location>
        <topology evidence="1 5">Multi-pass membrane protein</topology>
    </subcellularLocation>
</comment>
<evidence type="ECO:0000259" key="6">
    <source>
        <dbReference type="PROSITE" id="PS50928"/>
    </source>
</evidence>
<keyword evidence="2 5" id="KW-0812">Transmembrane</keyword>
<reference evidence="7" key="1">
    <citation type="submission" date="2023-01" db="EMBL/GenBank/DDBJ databases">
        <title>Complete genome sequence of Planctobacterium marinum strain Dej080120_11.</title>
        <authorList>
            <person name="Ueki S."/>
            <person name="Maruyama F."/>
        </authorList>
    </citation>
    <scope>NUCLEOTIDE SEQUENCE</scope>
    <source>
        <strain evidence="7">Dej080120_11</strain>
    </source>
</reference>
<dbReference type="SUPFAM" id="SSF161098">
    <property type="entry name" value="MetI-like"/>
    <property type="match status" value="1"/>
</dbReference>